<reference evidence="1 2" key="1">
    <citation type="journal article" date="2020" name="Cell">
        <title>Large-Scale Comparative Analyses of Tick Genomes Elucidate Their Genetic Diversity and Vector Capacities.</title>
        <authorList>
            <consortium name="Tick Genome and Microbiome Consortium (TIGMIC)"/>
            <person name="Jia N."/>
            <person name="Wang J."/>
            <person name="Shi W."/>
            <person name="Du L."/>
            <person name="Sun Y."/>
            <person name="Zhan W."/>
            <person name="Jiang J.F."/>
            <person name="Wang Q."/>
            <person name="Zhang B."/>
            <person name="Ji P."/>
            <person name="Bell-Sakyi L."/>
            <person name="Cui X.M."/>
            <person name="Yuan T.T."/>
            <person name="Jiang B.G."/>
            <person name="Yang W.F."/>
            <person name="Lam T.T."/>
            <person name="Chang Q.C."/>
            <person name="Ding S.J."/>
            <person name="Wang X.J."/>
            <person name="Zhu J.G."/>
            <person name="Ruan X.D."/>
            <person name="Zhao L."/>
            <person name="Wei J.T."/>
            <person name="Ye R.Z."/>
            <person name="Que T.C."/>
            <person name="Du C.H."/>
            <person name="Zhou Y.H."/>
            <person name="Cheng J.X."/>
            <person name="Dai P.F."/>
            <person name="Guo W.B."/>
            <person name="Han X.H."/>
            <person name="Huang E.J."/>
            <person name="Li L.F."/>
            <person name="Wei W."/>
            <person name="Gao Y.C."/>
            <person name="Liu J.Z."/>
            <person name="Shao H.Z."/>
            <person name="Wang X."/>
            <person name="Wang C.C."/>
            <person name="Yang T.C."/>
            <person name="Huo Q.B."/>
            <person name="Li W."/>
            <person name="Chen H.Y."/>
            <person name="Chen S.E."/>
            <person name="Zhou L.G."/>
            <person name="Ni X.B."/>
            <person name="Tian J.H."/>
            <person name="Sheng Y."/>
            <person name="Liu T."/>
            <person name="Pan Y.S."/>
            <person name="Xia L.Y."/>
            <person name="Li J."/>
            <person name="Zhao F."/>
            <person name="Cao W.C."/>
        </authorList>
    </citation>
    <scope>NUCLEOTIDE SEQUENCE [LARGE SCALE GENOMIC DNA]</scope>
    <source>
        <strain evidence="1">Iper-2018</strain>
    </source>
</reference>
<accession>A0AC60NS36</accession>
<dbReference type="Proteomes" id="UP000805193">
    <property type="component" value="Unassembled WGS sequence"/>
</dbReference>
<proteinExistence type="predicted"/>
<name>A0AC60NS36_IXOPE</name>
<evidence type="ECO:0000313" key="2">
    <source>
        <dbReference type="Proteomes" id="UP000805193"/>
    </source>
</evidence>
<feature type="non-terminal residue" evidence="1">
    <location>
        <position position="1"/>
    </location>
</feature>
<sequence length="146" mass="15567">AHRSKSLTQIDCLEGGPSDSGMARPDVAGGSPPWPAGGQGAPSVDLLSVPDDGTARLTPTRPLRSTGRVSSQEFLSVAIEEEPGGTPQWEVIRAIKGVPLRWVVTDAAEGQALPLSDRDAGEIPRGKRQRLGNRFLRGGRSPRRRK</sequence>
<evidence type="ECO:0000313" key="1">
    <source>
        <dbReference type="EMBL" id="KAG0409899.1"/>
    </source>
</evidence>
<dbReference type="EMBL" id="JABSTQ010011579">
    <property type="protein sequence ID" value="KAG0409899.1"/>
    <property type="molecule type" value="Genomic_DNA"/>
</dbReference>
<protein>
    <submittedName>
        <fullName evidence="1">Uncharacterized protein</fullName>
    </submittedName>
</protein>
<gene>
    <name evidence="1" type="ORF">HPB47_012985</name>
</gene>
<keyword evidence="2" id="KW-1185">Reference proteome</keyword>
<organism evidence="1 2">
    <name type="scientific">Ixodes persulcatus</name>
    <name type="common">Taiga tick</name>
    <dbReference type="NCBI Taxonomy" id="34615"/>
    <lineage>
        <taxon>Eukaryota</taxon>
        <taxon>Metazoa</taxon>
        <taxon>Ecdysozoa</taxon>
        <taxon>Arthropoda</taxon>
        <taxon>Chelicerata</taxon>
        <taxon>Arachnida</taxon>
        <taxon>Acari</taxon>
        <taxon>Parasitiformes</taxon>
        <taxon>Ixodida</taxon>
        <taxon>Ixodoidea</taxon>
        <taxon>Ixodidae</taxon>
        <taxon>Ixodinae</taxon>
        <taxon>Ixodes</taxon>
    </lineage>
</organism>
<comment type="caution">
    <text evidence="1">The sequence shown here is derived from an EMBL/GenBank/DDBJ whole genome shotgun (WGS) entry which is preliminary data.</text>
</comment>